<dbReference type="Gene3D" id="2.30.320.10">
    <property type="entry name" value="YwqG-like"/>
    <property type="match status" value="1"/>
</dbReference>
<evidence type="ECO:0000313" key="2">
    <source>
        <dbReference type="Proteomes" id="UP001348817"/>
    </source>
</evidence>
<name>A0AAU9D1C6_9BACT</name>
<keyword evidence="1" id="KW-0614">Plasmid</keyword>
<dbReference type="InterPro" id="IPR035948">
    <property type="entry name" value="YwqG-like_sf"/>
</dbReference>
<dbReference type="InterPro" id="IPR015315">
    <property type="entry name" value="DUF1963"/>
</dbReference>
<dbReference type="Pfam" id="PF09234">
    <property type="entry name" value="DUF1963"/>
    <property type="match status" value="1"/>
</dbReference>
<dbReference type="PANTHER" id="PTHR36436">
    <property type="entry name" value="SLL5081 PROTEIN"/>
    <property type="match status" value="1"/>
</dbReference>
<dbReference type="SUPFAM" id="SSF103032">
    <property type="entry name" value="Hypothetical protein YwqG"/>
    <property type="match status" value="1"/>
</dbReference>
<protein>
    <recommendedName>
        <fullName evidence="3">DUF1963 domain-containing protein</fullName>
    </recommendedName>
</protein>
<organism evidence="1 2">
    <name type="scientific">Fulvitalea axinellae</name>
    <dbReference type="NCBI Taxonomy" id="1182444"/>
    <lineage>
        <taxon>Bacteria</taxon>
        <taxon>Pseudomonadati</taxon>
        <taxon>Bacteroidota</taxon>
        <taxon>Cytophagia</taxon>
        <taxon>Cytophagales</taxon>
        <taxon>Persicobacteraceae</taxon>
        <taxon>Fulvitalea</taxon>
    </lineage>
</organism>
<reference evidence="1 2" key="1">
    <citation type="submission" date="2021-12" db="EMBL/GenBank/DDBJ databases">
        <title>Genome sequencing of bacteria with rrn-lacking chromosome and rrn-plasmid.</title>
        <authorList>
            <person name="Anda M."/>
            <person name="Iwasaki W."/>
        </authorList>
    </citation>
    <scope>NUCLEOTIDE SEQUENCE [LARGE SCALE GENOMIC DNA]</scope>
    <source>
        <strain evidence="1 2">DSM 100852</strain>
        <plasmid evidence="1 2">pFA8</plasmid>
    </source>
</reference>
<evidence type="ECO:0000313" key="1">
    <source>
        <dbReference type="EMBL" id="BDD12947.1"/>
    </source>
</evidence>
<keyword evidence="2" id="KW-1185">Reference proteome</keyword>
<gene>
    <name evidence="1" type="ORF">FUAX_53790</name>
</gene>
<accession>A0AAU9D1C6</accession>
<dbReference type="AlphaFoldDB" id="A0AAU9D1C6"/>
<dbReference type="KEGG" id="fax:FUAX_53790"/>
<dbReference type="EMBL" id="AP025322">
    <property type="protein sequence ID" value="BDD12947.1"/>
    <property type="molecule type" value="Genomic_DNA"/>
</dbReference>
<proteinExistence type="predicted"/>
<geneLocation type="plasmid" evidence="1 2">
    <name>pFA8</name>
</geneLocation>
<dbReference type="PANTHER" id="PTHR36436:SF6">
    <property type="entry name" value="SLL5081 PROTEIN"/>
    <property type="match status" value="1"/>
</dbReference>
<evidence type="ECO:0008006" key="3">
    <source>
        <dbReference type="Google" id="ProtNLM"/>
    </source>
</evidence>
<dbReference type="Proteomes" id="UP001348817">
    <property type="component" value="Plasmid pFA8"/>
</dbReference>
<sequence length="319" mass="37052">MTMQNALEEFESWIERHRLHPYEDELKQARKFHNILKKTEAEDYTSKGNTRIGGLPDLPPDIDYPVNEDGYYNLLFQLNLSEIKVDKSPLPDSGILYLFQGDAQSGDYQLYFYDGPLENLNRKEPPEGMVNLNEEDNENPFKGVKATFGVMPYLDHGSEITEKIEALNPTAFDEICFPSRKYHSHILGDTVEGDSTGPYRLLKGFPSLYYDVLYDELGDGPEYQEQYNRLIAKAEKNIMGNDEALKAYSKRHLSELKRYHQEREIHLQSKDEALCLFGIESLDECEMCWNDAGFVYLFMLRSDLENRDFSNFHAFIWSS</sequence>